<dbReference type="PIRSF" id="PIRSF006066">
    <property type="entry name" value="HI0050"/>
    <property type="match status" value="1"/>
</dbReference>
<sequence>MLTIFLVSLFGFLAFGIPVAFALILSTAALMLFHNNFDTQIVVQHMMAGAENYTLMSIPFFMLAGEIMNQGGISVRIVKFANDLIGHVRGGLGYVTVVACMIFAGVSGTAVADTAAVGSILHPVMKKEGYESDRSAALICAAGCTGPIIPPSMPMILYGVIGGVSIVGLFLGGIVPGLIMGFALMIYWYIHSRKKDYPVKQRVPFIQLLKSMLDAIWALILPLVIMGGIVFGIFTPTEAAVVAVWYAFFVSFFIYRELKLSKLPEILLDAAISSAVVMFVASAATSTAFMITVGRIPQAIAEVITSISTNPLVVMFIINIFLLLVGAVLDLTPAMLILAPILIPLVKNLGIDPLYFGVVMVFNLCIGLLTPPVGTVLYVGCGLSGHSIMQLSRRVLPFVVVLIAVLFLITYVPETILFIPKWFQGR</sequence>
<accession>A0A7G6E2T1</accession>
<keyword evidence="4 7" id="KW-0812">Transmembrane</keyword>
<proteinExistence type="predicted"/>
<feature type="domain" description="TRAP C4-dicarboxylate transport system permease DctM subunit" evidence="8">
    <location>
        <begin position="6"/>
        <end position="414"/>
    </location>
</feature>
<dbReference type="AlphaFoldDB" id="A0A7G6E2T1"/>
<evidence type="ECO:0000256" key="4">
    <source>
        <dbReference type="ARBA" id="ARBA00022692"/>
    </source>
</evidence>
<keyword evidence="5 7" id="KW-1133">Transmembrane helix</keyword>
<dbReference type="OrthoDB" id="9772674at2"/>
<dbReference type="InterPro" id="IPR010656">
    <property type="entry name" value="DctM"/>
</dbReference>
<feature type="transmembrane region" description="Helical" evidence="7">
    <location>
        <begin position="398"/>
        <end position="419"/>
    </location>
</feature>
<feature type="transmembrane region" description="Helical" evidence="7">
    <location>
        <begin position="239"/>
        <end position="255"/>
    </location>
</feature>
<dbReference type="EMBL" id="CP045798">
    <property type="protein sequence ID" value="QNB46385.1"/>
    <property type="molecule type" value="Genomic_DNA"/>
</dbReference>
<dbReference type="GO" id="GO:0005886">
    <property type="term" value="C:plasma membrane"/>
    <property type="evidence" value="ECO:0007669"/>
    <property type="project" value="UniProtKB-SubCell"/>
</dbReference>
<evidence type="ECO:0000256" key="2">
    <source>
        <dbReference type="ARBA" id="ARBA00022475"/>
    </source>
</evidence>
<dbReference type="KEGG" id="tfr:BR63_08685"/>
<feature type="transmembrane region" description="Helical" evidence="7">
    <location>
        <begin position="312"/>
        <end position="342"/>
    </location>
</feature>
<evidence type="ECO:0000256" key="6">
    <source>
        <dbReference type="ARBA" id="ARBA00023136"/>
    </source>
</evidence>
<reference evidence="9 10" key="1">
    <citation type="journal article" date="2019" name="Front. Microbiol.">
        <title>Thermoanaerosceptrum fracticalcis gen. nov. sp. nov., a Novel Fumarate-Fermenting Microorganism From a Deep Fractured Carbonate Aquifer of the US Great Basin.</title>
        <authorList>
            <person name="Hamilton-Brehm S.D."/>
            <person name="Stewart L.E."/>
            <person name="Zavarin M."/>
            <person name="Caldwell M."/>
            <person name="Lawson P.A."/>
            <person name="Onstott T.C."/>
            <person name="Grzymski J."/>
            <person name="Neveux I."/>
            <person name="Lollar B.S."/>
            <person name="Russell C.E."/>
            <person name="Moser D.P."/>
        </authorList>
    </citation>
    <scope>NUCLEOTIDE SEQUENCE [LARGE SCALE GENOMIC DNA]</scope>
    <source>
        <strain evidence="9 10">DRI-13</strain>
    </source>
</reference>
<name>A0A7G6E2T1_THEFR</name>
<dbReference type="NCBIfam" id="TIGR00786">
    <property type="entry name" value="dctM"/>
    <property type="match status" value="1"/>
</dbReference>
<evidence type="ECO:0000256" key="3">
    <source>
        <dbReference type="ARBA" id="ARBA00022519"/>
    </source>
</evidence>
<dbReference type="PANTHER" id="PTHR33362">
    <property type="entry name" value="SIALIC ACID TRAP TRANSPORTER PERMEASE PROTEIN SIAT-RELATED"/>
    <property type="match status" value="1"/>
</dbReference>
<feature type="transmembrane region" description="Helical" evidence="7">
    <location>
        <begin position="354"/>
        <end position="378"/>
    </location>
</feature>
<keyword evidence="10" id="KW-1185">Reference proteome</keyword>
<protein>
    <submittedName>
        <fullName evidence="9">TRAP transporter large permease subunit</fullName>
    </submittedName>
</protein>
<keyword evidence="3" id="KW-0997">Cell inner membrane</keyword>
<comment type="subcellular location">
    <subcellularLocation>
        <location evidence="1">Cell inner membrane</location>
        <topology evidence="1">Multi-pass membrane protein</topology>
    </subcellularLocation>
</comment>
<dbReference type="InterPro" id="IPR004681">
    <property type="entry name" value="TRAP_DctM"/>
</dbReference>
<dbReference type="RefSeq" id="WP_034422502.1">
    <property type="nucleotide sequence ID" value="NZ_CP045798.1"/>
</dbReference>
<feature type="transmembrane region" description="Helical" evidence="7">
    <location>
        <begin position="136"/>
        <end position="161"/>
    </location>
</feature>
<gene>
    <name evidence="9" type="ORF">BR63_08685</name>
</gene>
<dbReference type="GO" id="GO:0022857">
    <property type="term" value="F:transmembrane transporter activity"/>
    <property type="evidence" value="ECO:0007669"/>
    <property type="project" value="TreeGrafter"/>
</dbReference>
<keyword evidence="6 7" id="KW-0472">Membrane</keyword>
<evidence type="ECO:0000313" key="9">
    <source>
        <dbReference type="EMBL" id="QNB46385.1"/>
    </source>
</evidence>
<dbReference type="Pfam" id="PF06808">
    <property type="entry name" value="DctM"/>
    <property type="match status" value="1"/>
</dbReference>
<evidence type="ECO:0000256" key="5">
    <source>
        <dbReference type="ARBA" id="ARBA00022989"/>
    </source>
</evidence>
<evidence type="ECO:0000313" key="10">
    <source>
        <dbReference type="Proteomes" id="UP000515847"/>
    </source>
</evidence>
<evidence type="ECO:0000256" key="7">
    <source>
        <dbReference type="SAM" id="Phobius"/>
    </source>
</evidence>
<dbReference type="Proteomes" id="UP000515847">
    <property type="component" value="Chromosome"/>
</dbReference>
<feature type="transmembrane region" description="Helical" evidence="7">
    <location>
        <begin position="211"/>
        <end position="233"/>
    </location>
</feature>
<feature type="transmembrane region" description="Helical" evidence="7">
    <location>
        <begin position="267"/>
        <end position="292"/>
    </location>
</feature>
<feature type="transmembrane region" description="Helical" evidence="7">
    <location>
        <begin position="167"/>
        <end position="190"/>
    </location>
</feature>
<keyword evidence="2" id="KW-1003">Cell membrane</keyword>
<evidence type="ECO:0000256" key="1">
    <source>
        <dbReference type="ARBA" id="ARBA00004429"/>
    </source>
</evidence>
<feature type="transmembrane region" description="Helical" evidence="7">
    <location>
        <begin position="92"/>
        <end position="115"/>
    </location>
</feature>
<dbReference type="PANTHER" id="PTHR33362:SF4">
    <property type="entry name" value="2,3-DIKETO-L-GULONATE TRAP TRANSPORTER LARGE PERMEASE PROTEIN YIAN"/>
    <property type="match status" value="1"/>
</dbReference>
<evidence type="ECO:0000259" key="8">
    <source>
        <dbReference type="Pfam" id="PF06808"/>
    </source>
</evidence>
<organism evidence="9 10">
    <name type="scientific">Thermanaerosceptrum fracticalcis</name>
    <dbReference type="NCBI Taxonomy" id="1712410"/>
    <lineage>
        <taxon>Bacteria</taxon>
        <taxon>Bacillati</taxon>
        <taxon>Bacillota</taxon>
        <taxon>Clostridia</taxon>
        <taxon>Eubacteriales</taxon>
        <taxon>Peptococcaceae</taxon>
        <taxon>Thermanaerosceptrum</taxon>
    </lineage>
</organism>